<comment type="caution">
    <text evidence="2">The sequence shown here is derived from an EMBL/GenBank/DDBJ whole genome shotgun (WGS) entry which is preliminary data.</text>
</comment>
<protein>
    <submittedName>
        <fullName evidence="2">Uncharacterized protein</fullName>
    </submittedName>
</protein>
<organism evidence="2 3">
    <name type="scientific">Notoacmeibacter ruber</name>
    <dbReference type="NCBI Taxonomy" id="2670375"/>
    <lineage>
        <taxon>Bacteria</taxon>
        <taxon>Pseudomonadati</taxon>
        <taxon>Pseudomonadota</taxon>
        <taxon>Alphaproteobacteria</taxon>
        <taxon>Hyphomicrobiales</taxon>
        <taxon>Notoacmeibacteraceae</taxon>
        <taxon>Notoacmeibacter</taxon>
    </lineage>
</organism>
<accession>A0A3L7JEP7</accession>
<dbReference type="EMBL" id="RCWN01000001">
    <property type="protein sequence ID" value="RLQ88795.1"/>
    <property type="molecule type" value="Genomic_DNA"/>
</dbReference>
<evidence type="ECO:0000256" key="1">
    <source>
        <dbReference type="SAM" id="MobiDB-lite"/>
    </source>
</evidence>
<dbReference type="Proteomes" id="UP000281094">
    <property type="component" value="Unassembled WGS sequence"/>
</dbReference>
<sequence length="115" mass="13564">MIATLSRLRAQREQERDRLRILLMGVEREMDEIESLIARDNQSLDRFVGMIGKRRGALREQAESLRESIKALSLDLKREERWMDNIRDDQRRAEHESATLAREEDLANRLSSDDI</sequence>
<name>A0A3L7JEP7_9HYPH</name>
<keyword evidence="3" id="KW-1185">Reference proteome</keyword>
<feature type="compositionally biased region" description="Basic and acidic residues" evidence="1">
    <location>
        <begin position="89"/>
        <end position="107"/>
    </location>
</feature>
<reference evidence="2 3" key="1">
    <citation type="submission" date="2018-10" db="EMBL/GenBank/DDBJ databases">
        <title>Notoacmeibacter sp. M2BS9Y-3-1, whole genome shotgun sequence.</title>
        <authorList>
            <person name="Tuo L."/>
        </authorList>
    </citation>
    <scope>NUCLEOTIDE SEQUENCE [LARGE SCALE GENOMIC DNA]</scope>
    <source>
        <strain evidence="2 3">M2BS9Y-3-1</strain>
    </source>
</reference>
<proteinExistence type="predicted"/>
<dbReference type="AlphaFoldDB" id="A0A3L7JEP7"/>
<evidence type="ECO:0000313" key="3">
    <source>
        <dbReference type="Proteomes" id="UP000281094"/>
    </source>
</evidence>
<evidence type="ECO:0000313" key="2">
    <source>
        <dbReference type="EMBL" id="RLQ88795.1"/>
    </source>
</evidence>
<gene>
    <name evidence="2" type="ORF">D8780_11790</name>
</gene>
<feature type="region of interest" description="Disordered" evidence="1">
    <location>
        <begin position="89"/>
        <end position="115"/>
    </location>
</feature>